<feature type="compositionally biased region" description="Pro residues" evidence="5">
    <location>
        <begin position="803"/>
        <end position="812"/>
    </location>
</feature>
<feature type="domain" description="TFIIS central" evidence="8">
    <location>
        <begin position="815"/>
        <end position="935"/>
    </location>
</feature>
<dbReference type="Gene3D" id="3.30.40.10">
    <property type="entry name" value="Zinc/RING finger domain, C3HC4 (zinc finger)"/>
    <property type="match status" value="1"/>
</dbReference>
<feature type="compositionally biased region" description="Gly residues" evidence="5">
    <location>
        <begin position="104"/>
        <end position="113"/>
    </location>
</feature>
<feature type="compositionally biased region" description="Basic and acidic residues" evidence="5">
    <location>
        <begin position="138"/>
        <end position="148"/>
    </location>
</feature>
<dbReference type="SUPFAM" id="SSF46942">
    <property type="entry name" value="Elongation factor TFIIS domain 2"/>
    <property type="match status" value="1"/>
</dbReference>
<dbReference type="Pfam" id="PF07744">
    <property type="entry name" value="SPOC"/>
    <property type="match status" value="1"/>
</dbReference>
<gene>
    <name evidence="9" type="primary">DIDO1</name>
</gene>
<dbReference type="Gene3D" id="1.10.472.30">
    <property type="entry name" value="Transcription elongation factor S-II, central domain"/>
    <property type="match status" value="1"/>
</dbReference>
<feature type="compositionally biased region" description="Basic and acidic residues" evidence="5">
    <location>
        <begin position="552"/>
        <end position="564"/>
    </location>
</feature>
<proteinExistence type="predicted"/>
<organism evidence="9 10">
    <name type="scientific">Oreochromis aureus</name>
    <name type="common">Israeli tilapia</name>
    <name type="synonym">Chromis aureus</name>
    <dbReference type="NCBI Taxonomy" id="47969"/>
    <lineage>
        <taxon>Eukaryota</taxon>
        <taxon>Metazoa</taxon>
        <taxon>Chordata</taxon>
        <taxon>Craniata</taxon>
        <taxon>Vertebrata</taxon>
        <taxon>Euteleostomi</taxon>
        <taxon>Actinopterygii</taxon>
        <taxon>Neopterygii</taxon>
        <taxon>Teleostei</taxon>
        <taxon>Neoteleostei</taxon>
        <taxon>Acanthomorphata</taxon>
        <taxon>Ovalentaria</taxon>
        <taxon>Cichlomorphae</taxon>
        <taxon>Cichliformes</taxon>
        <taxon>Cichlidae</taxon>
        <taxon>African cichlids</taxon>
        <taxon>Pseudocrenilabrinae</taxon>
        <taxon>Oreochromini</taxon>
        <taxon>Oreochromis</taxon>
    </lineage>
</organism>
<feature type="region of interest" description="Disordered" evidence="5">
    <location>
        <begin position="917"/>
        <end position="955"/>
    </location>
</feature>
<evidence type="ECO:0000256" key="3">
    <source>
        <dbReference type="ARBA" id="ARBA00022833"/>
    </source>
</evidence>
<evidence type="ECO:0000256" key="6">
    <source>
        <dbReference type="SAM" id="Phobius"/>
    </source>
</evidence>
<dbReference type="GO" id="GO:0008270">
    <property type="term" value="F:zinc ion binding"/>
    <property type="evidence" value="ECO:0007669"/>
    <property type="project" value="UniProtKB-KW"/>
</dbReference>
<keyword evidence="6" id="KW-0472">Membrane</keyword>
<evidence type="ECO:0008006" key="11">
    <source>
        <dbReference type="Google" id="ProtNLM"/>
    </source>
</evidence>
<dbReference type="SMART" id="SM00249">
    <property type="entry name" value="PHD"/>
    <property type="match status" value="1"/>
</dbReference>
<feature type="compositionally biased region" description="Low complexity" evidence="5">
    <location>
        <begin position="665"/>
        <end position="685"/>
    </location>
</feature>
<sequence>MPVEAATDSPETRCPVRRSGRQPKRTDKLEEFLLNAKRASRKSAPPSVESGDPPSQTPTDAETASEASFDGNADSKAVEDKAETPERRTRSGTRKQTQKKGRGGGRQTRGGGATVKDEGSSENEEDSKDAVKNAQDNSEEKKEEKSDPTSEAVGSVSAAQTQPEEDSEKKEFAEEKNDDENDELEKTGEDEADKAAAVQGKRGPIRTYVNKKKVANKNLTPVKAADNKNNAPVKNQAKPKATQSGLKTRKPQTQEEEEEVEEEEEDDEDDEDENDLSTSSSSVESDDGGYDPNALYCICRQKHNKRFMICCDRCEEWFHGDCVGITEARGRLMERNGEDYICPNCTAKKNQVVRPATSILSTNMESGKPKADFASPTNASTPPVVTSSTSAVKASNAGGDSSPSAVRAAASSAQTTGTDEKATEDLGIKGRIEKATNPTGKKKIKIFQPAVQQPAEPKAEKATPPVEKKATEGTPEVRAPPDTEQKVASHVEVKTTPTVAVPEDKAEQKADEESSLSRCIGPGCENDAQPDSVYCGNDCILRHAAAAMKSITDVKEPKQKDKPKAQKKSTLKGTGAGGKKVQKKTQEESDSEDHSPDPDDDDEDEHAEEHPPPPATASWSSDHNYIAVTPEKTTPISPTVLNKKSPTKEEKHSEKDHKEKEPAPEKSSSASAAAGKGNKKSTATKPTKVSPKGKKPSVQAASSKGSKKPVTPPVKTATKSKRTGQPPVNSPSPFPSGPIHVTGALRVTKSNFTIPKKQPQQKDTSPHRQSSSSPRVPSSPVSSSPSSHSSSSRPPHSAVSAPPVSPMPPPPNNQMRQNIRRSLTDILYKRVCDSDDLKMTESEVGRLAFAIEKEMFNLCLSTDSKYKNKYRSLMFNLKDPKNKGLFYRVVGGEVSPFRLVRLSAEELLSKEISEWRKPEAPEVNGTEESGSTPSASAQASAAEGNSGSSMPDIFSSMLKDTTSEHRAHLFDLNCKICTGQKTEDEPAAKKARLTKKPETKPPRQESFSSRSGDPSPVSQPQAGMATYQDPSLYQHPASSSYQSTVEPAVPESQPQLYQEDVTMMAPAAQAPVPVTPTVSSVTITRRDPRMARHSTGVSVTYVAPEKPGSNVADPLPAPVTAPVEVLSKAPLPMPPAPPPSPPPEGETAIFLHGQEKIWKGFINMQSVAKFVTKAYLVSGSFEHLKEDLPDTIHVGGRISPNTVWDYVGKLKTSLSKELCLIRFHPATEEEEVAYVSLFSYFSSRKRFGVVANNNRRIKDLYLIPLGSKDPLPSKLLPFDGPGKHLAVYLGISGLFFFLHIMQLLAVDVSFYIKGVK</sequence>
<dbReference type="InterPro" id="IPR013083">
    <property type="entry name" value="Znf_RING/FYVE/PHD"/>
</dbReference>
<reference evidence="9" key="2">
    <citation type="submission" date="2025-09" db="UniProtKB">
        <authorList>
            <consortium name="Ensembl"/>
        </authorList>
    </citation>
    <scope>IDENTIFICATION</scope>
</reference>
<feature type="transmembrane region" description="Helical" evidence="6">
    <location>
        <begin position="1285"/>
        <end position="1312"/>
    </location>
</feature>
<dbReference type="InterPro" id="IPR036575">
    <property type="entry name" value="TFIIS_cen_dom_sf"/>
</dbReference>
<feature type="compositionally biased region" description="Polar residues" evidence="5">
    <location>
        <begin position="1005"/>
        <end position="1021"/>
    </location>
</feature>
<feature type="compositionally biased region" description="Basic and acidic residues" evidence="5">
    <location>
        <begin position="584"/>
        <end position="597"/>
    </location>
</feature>
<dbReference type="Pfam" id="PF00628">
    <property type="entry name" value="PHD"/>
    <property type="match status" value="1"/>
</dbReference>
<dbReference type="PROSITE" id="PS51321">
    <property type="entry name" value="TFIIS_CENTRAL"/>
    <property type="match status" value="1"/>
</dbReference>
<feature type="compositionally biased region" description="Low complexity" evidence="5">
    <location>
        <begin position="929"/>
        <end position="949"/>
    </location>
</feature>
<dbReference type="PROSITE" id="PS50016">
    <property type="entry name" value="ZF_PHD_2"/>
    <property type="match status" value="1"/>
</dbReference>
<keyword evidence="2 4" id="KW-0863">Zinc-finger</keyword>
<feature type="region of interest" description="Disordered" evidence="5">
    <location>
        <begin position="1"/>
        <end position="287"/>
    </location>
</feature>
<feature type="compositionally biased region" description="Polar residues" evidence="5">
    <location>
        <begin position="1028"/>
        <end position="1045"/>
    </location>
</feature>
<evidence type="ECO:0000313" key="10">
    <source>
        <dbReference type="Proteomes" id="UP000472276"/>
    </source>
</evidence>
<dbReference type="PANTHER" id="PTHR11477:SF13">
    <property type="entry name" value="DEATH-INDUCER OBLITERATOR 1"/>
    <property type="match status" value="1"/>
</dbReference>
<keyword evidence="6" id="KW-1133">Transmembrane helix</keyword>
<keyword evidence="6" id="KW-0812">Transmembrane</keyword>
<feature type="domain" description="PHD-type" evidence="7">
    <location>
        <begin position="294"/>
        <end position="348"/>
    </location>
</feature>
<evidence type="ECO:0000256" key="1">
    <source>
        <dbReference type="ARBA" id="ARBA00022723"/>
    </source>
</evidence>
<feature type="compositionally biased region" description="Basic and acidic residues" evidence="5">
    <location>
        <begin position="457"/>
        <end position="471"/>
    </location>
</feature>
<name>A0A668SLU9_OREAU</name>
<reference evidence="9" key="1">
    <citation type="submission" date="2025-08" db="UniProtKB">
        <authorList>
            <consortium name="Ensembl"/>
        </authorList>
    </citation>
    <scope>IDENTIFICATION</scope>
</reference>
<feature type="compositionally biased region" description="Basic residues" evidence="5">
    <location>
        <begin position="90"/>
        <end position="103"/>
    </location>
</feature>
<dbReference type="AlphaFoldDB" id="A0A668SLU9"/>
<dbReference type="InterPro" id="IPR003618">
    <property type="entry name" value="TFIIS_cen_dom"/>
</dbReference>
<feature type="compositionally biased region" description="Basic and acidic residues" evidence="5">
    <location>
        <begin position="646"/>
        <end position="664"/>
    </location>
</feature>
<dbReference type="PROSITE" id="PS01359">
    <property type="entry name" value="ZF_PHD_1"/>
    <property type="match status" value="1"/>
</dbReference>
<keyword evidence="1" id="KW-0479">Metal-binding</keyword>
<protein>
    <recommendedName>
        <fullName evidence="11">Death inducer-obliterator 1</fullName>
    </recommendedName>
</protein>
<dbReference type="InterPro" id="IPR033082">
    <property type="entry name" value="DIDO1_PHD"/>
</dbReference>
<evidence type="ECO:0000256" key="2">
    <source>
        <dbReference type="ARBA" id="ARBA00022771"/>
    </source>
</evidence>
<feature type="compositionally biased region" description="Basic and acidic residues" evidence="5">
    <location>
        <begin position="479"/>
        <end position="493"/>
    </location>
</feature>
<feature type="compositionally biased region" description="Basic and acidic residues" evidence="5">
    <location>
        <begin position="502"/>
        <end position="512"/>
    </location>
</feature>
<dbReference type="GO" id="GO:0006351">
    <property type="term" value="P:DNA-templated transcription"/>
    <property type="evidence" value="ECO:0007669"/>
    <property type="project" value="InterPro"/>
</dbReference>
<keyword evidence="3" id="KW-0862">Zinc</keyword>
<dbReference type="InterPro" id="IPR001965">
    <property type="entry name" value="Znf_PHD"/>
</dbReference>
<dbReference type="Pfam" id="PF07500">
    <property type="entry name" value="TFIIS_M"/>
    <property type="match status" value="1"/>
</dbReference>
<dbReference type="OMA" id="FDGPGKH"/>
<feature type="compositionally biased region" description="Low complexity" evidence="5">
    <location>
        <begin position="767"/>
        <end position="802"/>
    </location>
</feature>
<dbReference type="InterPro" id="IPR012921">
    <property type="entry name" value="SPOC_C"/>
</dbReference>
<dbReference type="FunFam" id="3.30.40.10:FF:000225">
    <property type="entry name" value="Death-inducer obliterator 1"/>
    <property type="match status" value="1"/>
</dbReference>
<dbReference type="GO" id="GO:0097190">
    <property type="term" value="P:apoptotic signaling pathway"/>
    <property type="evidence" value="ECO:0007669"/>
    <property type="project" value="InterPro"/>
</dbReference>
<feature type="compositionally biased region" description="Basic and acidic residues" evidence="5">
    <location>
        <begin position="76"/>
        <end position="89"/>
    </location>
</feature>
<dbReference type="Ensembl" id="ENSOABT00000015873.2">
    <property type="protein sequence ID" value="ENSOABP00000015391.2"/>
    <property type="gene ID" value="ENSOABG00000007684.2"/>
</dbReference>
<dbReference type="GO" id="GO:0005634">
    <property type="term" value="C:nucleus"/>
    <property type="evidence" value="ECO:0007669"/>
    <property type="project" value="TreeGrafter"/>
</dbReference>
<dbReference type="CDD" id="cd15639">
    <property type="entry name" value="PHD_DIDO1_like"/>
    <property type="match status" value="1"/>
</dbReference>
<feature type="region of interest" description="Disordered" evidence="5">
    <location>
        <begin position="362"/>
        <end position="535"/>
    </location>
</feature>
<evidence type="ECO:0000259" key="7">
    <source>
        <dbReference type="PROSITE" id="PS50016"/>
    </source>
</evidence>
<feature type="compositionally biased region" description="Basic and acidic residues" evidence="5">
    <location>
        <begin position="418"/>
        <end position="434"/>
    </location>
</feature>
<evidence type="ECO:0000256" key="5">
    <source>
        <dbReference type="SAM" id="MobiDB-lite"/>
    </source>
</evidence>
<feature type="region of interest" description="Disordered" evidence="5">
    <location>
        <begin position="550"/>
        <end position="816"/>
    </location>
</feature>
<evidence type="ECO:0000259" key="8">
    <source>
        <dbReference type="PROSITE" id="PS51321"/>
    </source>
</evidence>
<feature type="compositionally biased region" description="Polar residues" evidence="5">
    <location>
        <begin position="631"/>
        <end position="644"/>
    </location>
</feature>
<keyword evidence="10" id="KW-1185">Reference proteome</keyword>
<feature type="compositionally biased region" description="Low complexity" evidence="5">
    <location>
        <begin position="375"/>
        <end position="413"/>
    </location>
</feature>
<dbReference type="InterPro" id="IPR011011">
    <property type="entry name" value="Znf_FYVE_PHD"/>
</dbReference>
<dbReference type="Proteomes" id="UP000472276">
    <property type="component" value="Unassembled WGS sequence"/>
</dbReference>
<dbReference type="SUPFAM" id="SSF57903">
    <property type="entry name" value="FYVE/PHD zinc finger"/>
    <property type="match status" value="1"/>
</dbReference>
<dbReference type="InterPro" id="IPR019787">
    <property type="entry name" value="Znf_PHD-finger"/>
</dbReference>
<accession>A0A668SLU9</accession>
<feature type="compositionally biased region" description="Polar residues" evidence="5">
    <location>
        <begin position="53"/>
        <end position="66"/>
    </location>
</feature>
<feature type="compositionally biased region" description="Acidic residues" evidence="5">
    <location>
        <begin position="254"/>
        <end position="275"/>
    </location>
</feature>
<feature type="region of interest" description="Disordered" evidence="5">
    <location>
        <begin position="982"/>
        <end position="1053"/>
    </location>
</feature>
<evidence type="ECO:0000313" key="9">
    <source>
        <dbReference type="Ensembl" id="ENSOABP00000015391.2"/>
    </source>
</evidence>
<dbReference type="PANTHER" id="PTHR11477">
    <property type="entry name" value="TRANSCRIPTION FACTOR S-II ZINC FINGER DOMAIN-CONTAINING PROTEIN"/>
    <property type="match status" value="1"/>
</dbReference>
<dbReference type="InterPro" id="IPR019786">
    <property type="entry name" value="Zinc_finger_PHD-type_CS"/>
</dbReference>
<evidence type="ECO:0000256" key="4">
    <source>
        <dbReference type="PROSITE-ProRule" id="PRU00146"/>
    </source>
</evidence>
<dbReference type="SMART" id="SM00510">
    <property type="entry name" value="TFS2M"/>
    <property type="match status" value="1"/>
</dbReference>